<keyword evidence="2" id="KW-0472">Membrane</keyword>
<name>A0ABP9ZB86_9FUNG</name>
<sequence>MILPKLIRYLLLSCLISIVFTQTESSITAIESSSITESIVAPTTTSTPSNSTSSTSLIEPTTTTTTTTTINTNNSTSSLTPTTTIFTSTSNNADAFPTVQTPGWNSNGNIDDSNQQSWLRQHNRFVFVIFLGLIFLSVLIWYIVRSVKGMRKRLEQENQAQLYMMQQARSPPPPQQQQHQQQQQRNDRVIPELTPSPPPTYKTEDHSIPPQTVNNAGQSNY</sequence>
<protein>
    <submittedName>
        <fullName evidence="4">Uncharacterized protein</fullName>
    </submittedName>
</protein>
<evidence type="ECO:0000313" key="4">
    <source>
        <dbReference type="EMBL" id="GAA5816351.1"/>
    </source>
</evidence>
<feature type="region of interest" description="Disordered" evidence="1">
    <location>
        <begin position="39"/>
        <end position="76"/>
    </location>
</feature>
<evidence type="ECO:0000313" key="5">
    <source>
        <dbReference type="Proteomes" id="UP001473302"/>
    </source>
</evidence>
<evidence type="ECO:0000256" key="3">
    <source>
        <dbReference type="SAM" id="SignalP"/>
    </source>
</evidence>
<comment type="caution">
    <text evidence="4">The sequence shown here is derived from an EMBL/GenBank/DDBJ whole genome shotgun (WGS) entry which is preliminary data.</text>
</comment>
<evidence type="ECO:0000256" key="1">
    <source>
        <dbReference type="SAM" id="MobiDB-lite"/>
    </source>
</evidence>
<evidence type="ECO:0000256" key="2">
    <source>
        <dbReference type="SAM" id="Phobius"/>
    </source>
</evidence>
<dbReference type="Proteomes" id="UP001473302">
    <property type="component" value="Unassembled WGS sequence"/>
</dbReference>
<keyword evidence="2" id="KW-1133">Transmembrane helix</keyword>
<feature type="transmembrane region" description="Helical" evidence="2">
    <location>
        <begin position="125"/>
        <end position="144"/>
    </location>
</feature>
<gene>
    <name evidence="4" type="ORF">MFLAVUS_009879</name>
</gene>
<keyword evidence="3" id="KW-0732">Signal</keyword>
<reference evidence="4 5" key="1">
    <citation type="submission" date="2024-04" db="EMBL/GenBank/DDBJ databases">
        <title>genome sequences of Mucor flavus KT1a and Helicostylum pulchrum KT1b strains isolated from the surface of a dry-aged beef.</title>
        <authorList>
            <person name="Toyotome T."/>
            <person name="Hosono M."/>
            <person name="Torimaru M."/>
            <person name="Fukuda K."/>
            <person name="Mikami N."/>
        </authorList>
    </citation>
    <scope>NUCLEOTIDE SEQUENCE [LARGE SCALE GENOMIC DNA]</scope>
    <source>
        <strain evidence="4 5">KT1a</strain>
    </source>
</reference>
<feature type="chain" id="PRO_5046377992" evidence="3">
    <location>
        <begin position="22"/>
        <end position="221"/>
    </location>
</feature>
<keyword evidence="5" id="KW-1185">Reference proteome</keyword>
<keyword evidence="2" id="KW-0812">Transmembrane</keyword>
<feature type="signal peptide" evidence="3">
    <location>
        <begin position="1"/>
        <end position="21"/>
    </location>
</feature>
<proteinExistence type="predicted"/>
<dbReference type="EMBL" id="BAABUK010000031">
    <property type="protein sequence ID" value="GAA5816351.1"/>
    <property type="molecule type" value="Genomic_DNA"/>
</dbReference>
<feature type="region of interest" description="Disordered" evidence="1">
    <location>
        <begin position="166"/>
        <end position="221"/>
    </location>
</feature>
<organism evidence="4 5">
    <name type="scientific">Mucor flavus</name>
    <dbReference type="NCBI Taxonomy" id="439312"/>
    <lineage>
        <taxon>Eukaryota</taxon>
        <taxon>Fungi</taxon>
        <taxon>Fungi incertae sedis</taxon>
        <taxon>Mucoromycota</taxon>
        <taxon>Mucoromycotina</taxon>
        <taxon>Mucoromycetes</taxon>
        <taxon>Mucorales</taxon>
        <taxon>Mucorineae</taxon>
        <taxon>Mucoraceae</taxon>
        <taxon>Mucor</taxon>
    </lineage>
</organism>
<accession>A0ABP9ZB86</accession>
<feature type="compositionally biased region" description="Polar residues" evidence="1">
    <location>
        <begin position="209"/>
        <end position="221"/>
    </location>
</feature>